<dbReference type="Proteomes" id="UP000001116">
    <property type="component" value="Chromosome"/>
</dbReference>
<dbReference type="OrthoDB" id="9812981at2"/>
<dbReference type="KEGG" id="kra:Krad_0593"/>
<protein>
    <submittedName>
        <fullName evidence="4">Oxidoreductase domain protein</fullName>
    </submittedName>
</protein>
<dbReference type="PANTHER" id="PTHR43818">
    <property type="entry name" value="BCDNA.GH03377"/>
    <property type="match status" value="1"/>
</dbReference>
<gene>
    <name evidence="4" type="ordered locus">Krad_0593</name>
</gene>
<dbReference type="GO" id="GO:0016491">
    <property type="term" value="F:oxidoreductase activity"/>
    <property type="evidence" value="ECO:0007669"/>
    <property type="project" value="UniProtKB-KW"/>
</dbReference>
<dbReference type="eggNOG" id="COG0673">
    <property type="taxonomic scope" value="Bacteria"/>
</dbReference>
<keyword evidence="5" id="KW-1185">Reference proteome</keyword>
<dbReference type="InterPro" id="IPR000683">
    <property type="entry name" value="Gfo/Idh/MocA-like_OxRdtase_N"/>
</dbReference>
<evidence type="ECO:0000313" key="5">
    <source>
        <dbReference type="Proteomes" id="UP000001116"/>
    </source>
</evidence>
<dbReference type="RefSeq" id="WP_012085079.1">
    <property type="nucleotide sequence ID" value="NC_009664.2"/>
</dbReference>
<sequence>MSAPRVLLVGAHGHGRGHLQRLRRFADAGRLELAGVCDTTAPDPELAALSGTAPWTDDLDVALRRARPDVVVVVTPIPTHAPIGLAALAAGADLLLEKPPTATWAEFQQLQRAAAAAGRSVQVGFQSLGSQALPAVVADVAAGRIGTLRGIGATGTWQRGSGYWDRAPWAGRRTLDGRPVVDGALTNPFAHAVATALRLDGSEDADSLTSVELELHRANPIEADDTSCLRLRTARGTTVVVAVTLCAATAREPAVVLHGSRGTATVRYTRDEVTWSTPEGTAVEQHTRRDLLEDLLAHREDPAAPLLVPLERTAAFATVLEAVRTAPDPRPVPPELVEVLDEEDGQRRVVRGVDELVAAAAQRLATFSELDPRWAPAAAPVTG</sequence>
<dbReference type="SUPFAM" id="SSF55347">
    <property type="entry name" value="Glyceraldehyde-3-phosphate dehydrogenase-like, C-terminal domain"/>
    <property type="match status" value="1"/>
</dbReference>
<dbReference type="InterPro" id="IPR055170">
    <property type="entry name" value="GFO_IDH_MocA-like_dom"/>
</dbReference>
<dbReference type="Pfam" id="PF01408">
    <property type="entry name" value="GFO_IDH_MocA"/>
    <property type="match status" value="1"/>
</dbReference>
<name>A6W5J3_KINRD</name>
<evidence type="ECO:0000259" key="3">
    <source>
        <dbReference type="Pfam" id="PF22725"/>
    </source>
</evidence>
<dbReference type="PANTHER" id="PTHR43818:SF11">
    <property type="entry name" value="BCDNA.GH03377"/>
    <property type="match status" value="1"/>
</dbReference>
<dbReference type="STRING" id="266940.Krad_0593"/>
<dbReference type="Gene3D" id="3.40.50.720">
    <property type="entry name" value="NAD(P)-binding Rossmann-like Domain"/>
    <property type="match status" value="1"/>
</dbReference>
<dbReference type="SUPFAM" id="SSF51735">
    <property type="entry name" value="NAD(P)-binding Rossmann-fold domains"/>
    <property type="match status" value="1"/>
</dbReference>
<dbReference type="EMBL" id="CP000750">
    <property type="protein sequence ID" value="ABS02082.1"/>
    <property type="molecule type" value="Genomic_DNA"/>
</dbReference>
<dbReference type="GO" id="GO:0000166">
    <property type="term" value="F:nucleotide binding"/>
    <property type="evidence" value="ECO:0007669"/>
    <property type="project" value="InterPro"/>
</dbReference>
<dbReference type="Gene3D" id="3.30.360.10">
    <property type="entry name" value="Dihydrodipicolinate Reductase, domain 2"/>
    <property type="match status" value="1"/>
</dbReference>
<dbReference type="Pfam" id="PF22725">
    <property type="entry name" value="GFO_IDH_MocA_C3"/>
    <property type="match status" value="1"/>
</dbReference>
<proteinExistence type="predicted"/>
<reference evidence="5" key="1">
    <citation type="journal article" date="2008" name="PLoS ONE">
        <title>Survival in nuclear waste, extreme resistance, and potential applications gleaned from the genome sequence of Kineococcus radiotolerans SRS30216.</title>
        <authorList>
            <person name="Bagwell C.E."/>
            <person name="Bhat S."/>
            <person name="Hawkins G.M."/>
            <person name="Smith B.W."/>
            <person name="Biswas T."/>
            <person name="Hoover T.R."/>
            <person name="Saunders E."/>
            <person name="Han C.S."/>
            <person name="Tsodikov O.V."/>
            <person name="Shimkets L.J."/>
        </authorList>
    </citation>
    <scope>NUCLEOTIDE SEQUENCE [LARGE SCALE GENOMIC DNA]</scope>
    <source>
        <strain evidence="5">ATCC BAA-149 / DSM 14245 / SRS30216</strain>
    </source>
</reference>
<evidence type="ECO:0000313" key="4">
    <source>
        <dbReference type="EMBL" id="ABS02082.1"/>
    </source>
</evidence>
<feature type="domain" description="Gfo/Idh/MocA-like oxidoreductase N-terminal" evidence="2">
    <location>
        <begin position="5"/>
        <end position="125"/>
    </location>
</feature>
<keyword evidence="1" id="KW-0560">Oxidoreductase</keyword>
<dbReference type="InterPro" id="IPR050463">
    <property type="entry name" value="Gfo/Idh/MocA_oxidrdct_glycsds"/>
</dbReference>
<evidence type="ECO:0000259" key="2">
    <source>
        <dbReference type="Pfam" id="PF01408"/>
    </source>
</evidence>
<dbReference type="HOGENOM" id="CLU_041547_0_0_11"/>
<accession>A6W5J3</accession>
<dbReference type="AlphaFoldDB" id="A6W5J3"/>
<evidence type="ECO:0000256" key="1">
    <source>
        <dbReference type="ARBA" id="ARBA00023002"/>
    </source>
</evidence>
<organism evidence="4 5">
    <name type="scientific">Kineococcus radiotolerans (strain ATCC BAA-149 / DSM 14245 / SRS30216)</name>
    <dbReference type="NCBI Taxonomy" id="266940"/>
    <lineage>
        <taxon>Bacteria</taxon>
        <taxon>Bacillati</taxon>
        <taxon>Actinomycetota</taxon>
        <taxon>Actinomycetes</taxon>
        <taxon>Kineosporiales</taxon>
        <taxon>Kineosporiaceae</taxon>
        <taxon>Kineococcus</taxon>
    </lineage>
</organism>
<feature type="domain" description="GFO/IDH/MocA-like oxidoreductase" evidence="3">
    <location>
        <begin position="140"/>
        <end position="264"/>
    </location>
</feature>
<dbReference type="InterPro" id="IPR036291">
    <property type="entry name" value="NAD(P)-bd_dom_sf"/>
</dbReference>